<feature type="chain" id="PRO_5007843667" evidence="3">
    <location>
        <begin position="20"/>
        <end position="271"/>
    </location>
</feature>
<accession>A0A163KIT7</accession>
<dbReference type="InterPro" id="IPR001087">
    <property type="entry name" value="GDSL"/>
</dbReference>
<dbReference type="AlphaFoldDB" id="A0A163KIT7"/>
<dbReference type="Gene3D" id="3.40.50.1110">
    <property type="entry name" value="SGNH hydrolase"/>
    <property type="match status" value="1"/>
</dbReference>
<dbReference type="SUPFAM" id="SSF52266">
    <property type="entry name" value="SGNH hydrolase"/>
    <property type="match status" value="1"/>
</dbReference>
<keyword evidence="5" id="KW-1185">Reference proteome</keyword>
<dbReference type="EMBL" id="JYNV01000082">
    <property type="protein sequence ID" value="KZM27030.1"/>
    <property type="molecule type" value="Genomic_DNA"/>
</dbReference>
<gene>
    <name evidence="4" type="ORF">ST47_g1864</name>
</gene>
<keyword evidence="3" id="KW-0732">Signal</keyword>
<reference evidence="4 5" key="1">
    <citation type="journal article" date="2016" name="Sci. Rep.">
        <title>Draft genome sequencing and secretome analysis of fungal phytopathogen Ascochyta rabiei provides insight into the necrotrophic effector repertoire.</title>
        <authorList>
            <person name="Verma S."/>
            <person name="Gazara R.K."/>
            <person name="Nizam S."/>
            <person name="Parween S."/>
            <person name="Chattopadhyay D."/>
            <person name="Verma P.K."/>
        </authorList>
    </citation>
    <scope>NUCLEOTIDE SEQUENCE [LARGE SCALE GENOMIC DNA]</scope>
    <source>
        <strain evidence="4 5">ArDII</strain>
    </source>
</reference>
<protein>
    <submittedName>
        <fullName evidence="4">Hydrolase</fullName>
    </submittedName>
</protein>
<feature type="signal peptide" evidence="3">
    <location>
        <begin position="1"/>
        <end position="19"/>
    </location>
</feature>
<keyword evidence="2 4" id="KW-0378">Hydrolase</keyword>
<evidence type="ECO:0000313" key="4">
    <source>
        <dbReference type="EMBL" id="KZM27030.1"/>
    </source>
</evidence>
<evidence type="ECO:0000256" key="2">
    <source>
        <dbReference type="ARBA" id="ARBA00022801"/>
    </source>
</evidence>
<evidence type="ECO:0000313" key="5">
    <source>
        <dbReference type="Proteomes" id="UP000076837"/>
    </source>
</evidence>
<comment type="similarity">
    <text evidence="1">Belongs to the 'GDSL' lipolytic enzyme family.</text>
</comment>
<organism evidence="4 5">
    <name type="scientific">Didymella rabiei</name>
    <name type="common">Chickpea ascochyta blight fungus</name>
    <name type="synonym">Mycosphaerella rabiei</name>
    <dbReference type="NCBI Taxonomy" id="5454"/>
    <lineage>
        <taxon>Eukaryota</taxon>
        <taxon>Fungi</taxon>
        <taxon>Dikarya</taxon>
        <taxon>Ascomycota</taxon>
        <taxon>Pezizomycotina</taxon>
        <taxon>Dothideomycetes</taxon>
        <taxon>Pleosporomycetidae</taxon>
        <taxon>Pleosporales</taxon>
        <taxon>Pleosporineae</taxon>
        <taxon>Didymellaceae</taxon>
        <taxon>Ascochyta</taxon>
    </lineage>
</organism>
<dbReference type="InterPro" id="IPR037459">
    <property type="entry name" value="RhgT-like"/>
</dbReference>
<dbReference type="PANTHER" id="PTHR43695:SF1">
    <property type="entry name" value="RHAMNOGALACTURONAN ACETYLESTERASE"/>
    <property type="match status" value="1"/>
</dbReference>
<dbReference type="GO" id="GO:0016788">
    <property type="term" value="F:hydrolase activity, acting on ester bonds"/>
    <property type="evidence" value="ECO:0007669"/>
    <property type="project" value="InterPro"/>
</dbReference>
<evidence type="ECO:0000256" key="3">
    <source>
        <dbReference type="SAM" id="SignalP"/>
    </source>
</evidence>
<name>A0A163KIT7_DIDRA</name>
<dbReference type="InterPro" id="IPR036514">
    <property type="entry name" value="SGNH_hydro_sf"/>
</dbReference>
<dbReference type="Proteomes" id="UP000076837">
    <property type="component" value="Unassembled WGS sequence"/>
</dbReference>
<dbReference type="PANTHER" id="PTHR43695">
    <property type="entry name" value="PUTATIVE (AFU_ORTHOLOGUE AFUA_2G17250)-RELATED"/>
    <property type="match status" value="1"/>
</dbReference>
<dbReference type="Pfam" id="PF00657">
    <property type="entry name" value="Lipase_GDSL"/>
    <property type="match status" value="1"/>
</dbReference>
<evidence type="ECO:0000256" key="1">
    <source>
        <dbReference type="ARBA" id="ARBA00008668"/>
    </source>
</evidence>
<proteinExistence type="inferred from homology"/>
<comment type="caution">
    <text evidence="4">The sequence shown here is derived from an EMBL/GenBank/DDBJ whole genome shotgun (WGS) entry which is preliminary data.</text>
</comment>
<sequence>MLGPSSVLSLLALASTAFSAPSGNIEKRAPTVYLAGDSTMAKASGGAGTLQAGWGVYLPYSLSVSIVNKAIGGRSSRSYTVEGRFTDIVNTVKANDIVIIEFGHNDGGSLTPTDNGRSVCSGASTQTCQSTYNGVATTVYTYPFYLIQAGKALIAKGAKVIISSPTPNNPWESGTFTYSGSRFVDYSKSVAATLGSDAFYVDHGAYAADAWKTLGKAKTDAYFVSGDHTHTLPIGADVVAKSFVKGLQCAGGGFLGEFVKNSTASITGKCL</sequence>